<protein>
    <submittedName>
        <fullName evidence="2">Uncharacterized protein</fullName>
    </submittedName>
</protein>
<gene>
    <name evidence="2" type="ORF">KIN20_033809</name>
</gene>
<reference evidence="2" key="1">
    <citation type="submission" date="2021-06" db="EMBL/GenBank/DDBJ databases">
        <title>Parelaphostrongylus tenuis whole genome reference sequence.</title>
        <authorList>
            <person name="Garwood T.J."/>
            <person name="Larsen P.A."/>
            <person name="Fountain-Jones N.M."/>
            <person name="Garbe J.R."/>
            <person name="Macchietto M.G."/>
            <person name="Kania S.A."/>
            <person name="Gerhold R.W."/>
            <person name="Richards J.E."/>
            <person name="Wolf T.M."/>
        </authorList>
    </citation>
    <scope>NUCLEOTIDE SEQUENCE</scope>
    <source>
        <strain evidence="2">MNPRO001-30</strain>
        <tissue evidence="2">Meninges</tissue>
    </source>
</reference>
<proteinExistence type="predicted"/>
<name>A0AAD5WJJ0_PARTN</name>
<organism evidence="2 3">
    <name type="scientific">Parelaphostrongylus tenuis</name>
    <name type="common">Meningeal worm</name>
    <dbReference type="NCBI Taxonomy" id="148309"/>
    <lineage>
        <taxon>Eukaryota</taxon>
        <taxon>Metazoa</taxon>
        <taxon>Ecdysozoa</taxon>
        <taxon>Nematoda</taxon>
        <taxon>Chromadorea</taxon>
        <taxon>Rhabditida</taxon>
        <taxon>Rhabditina</taxon>
        <taxon>Rhabditomorpha</taxon>
        <taxon>Strongyloidea</taxon>
        <taxon>Metastrongylidae</taxon>
        <taxon>Parelaphostrongylus</taxon>
    </lineage>
</organism>
<keyword evidence="3" id="KW-1185">Reference proteome</keyword>
<evidence type="ECO:0000313" key="2">
    <source>
        <dbReference type="EMBL" id="KAJ1371798.1"/>
    </source>
</evidence>
<dbReference type="EMBL" id="JAHQIW010007044">
    <property type="protein sequence ID" value="KAJ1371798.1"/>
    <property type="molecule type" value="Genomic_DNA"/>
</dbReference>
<sequence length="102" mass="12111">MDVIRTPSVSRQFLHDMQTKQDFFLYISFREVYSTVRDYCLKESQSHHVFEARDKIDKWQPLSEPNAQELSPGEEQIRRHQSTEYSKALVRPVVLHADSSQR</sequence>
<evidence type="ECO:0000313" key="3">
    <source>
        <dbReference type="Proteomes" id="UP001196413"/>
    </source>
</evidence>
<dbReference type="Proteomes" id="UP001196413">
    <property type="component" value="Unassembled WGS sequence"/>
</dbReference>
<accession>A0AAD5WJJ0</accession>
<dbReference type="AlphaFoldDB" id="A0AAD5WJJ0"/>
<comment type="caution">
    <text evidence="2">The sequence shown here is derived from an EMBL/GenBank/DDBJ whole genome shotgun (WGS) entry which is preliminary data.</text>
</comment>
<feature type="region of interest" description="Disordered" evidence="1">
    <location>
        <begin position="61"/>
        <end position="84"/>
    </location>
</feature>
<evidence type="ECO:0000256" key="1">
    <source>
        <dbReference type="SAM" id="MobiDB-lite"/>
    </source>
</evidence>